<dbReference type="InParanoid" id="G4TJD3"/>
<comment type="caution">
    <text evidence="2">The sequence shown here is derived from an EMBL/GenBank/DDBJ whole genome shotgun (WGS) entry which is preliminary data.</text>
</comment>
<gene>
    <name evidence="2" type="ORF">PIIN_05365</name>
</gene>
<dbReference type="AlphaFoldDB" id="G4TJD3"/>
<accession>G4TJD3</accession>
<proteinExistence type="predicted"/>
<dbReference type="HOGENOM" id="CLU_767500_0_0_1"/>
<evidence type="ECO:0000313" key="2">
    <source>
        <dbReference type="EMBL" id="CCA71426.1"/>
    </source>
</evidence>
<dbReference type="Gene3D" id="1.20.1280.50">
    <property type="match status" value="1"/>
</dbReference>
<dbReference type="Proteomes" id="UP000007148">
    <property type="component" value="Unassembled WGS sequence"/>
</dbReference>
<keyword evidence="3" id="KW-1185">Reference proteome</keyword>
<dbReference type="OrthoDB" id="3357519at2759"/>
<reference evidence="2 3" key="1">
    <citation type="journal article" date="2011" name="PLoS Pathog.">
        <title>Endophytic Life Strategies Decoded by Genome and Transcriptome Analyses of the Mutualistic Root Symbiont Piriformospora indica.</title>
        <authorList>
            <person name="Zuccaro A."/>
            <person name="Lahrmann U."/>
            <person name="Guldener U."/>
            <person name="Langen G."/>
            <person name="Pfiffi S."/>
            <person name="Biedenkopf D."/>
            <person name="Wong P."/>
            <person name="Samans B."/>
            <person name="Grimm C."/>
            <person name="Basiewicz M."/>
            <person name="Murat C."/>
            <person name="Martin F."/>
            <person name="Kogel K.H."/>
        </authorList>
    </citation>
    <scope>NUCLEOTIDE SEQUENCE [LARGE SCALE GENOMIC DNA]</scope>
    <source>
        <strain evidence="2 3">DSM 11827</strain>
    </source>
</reference>
<evidence type="ECO:0000313" key="3">
    <source>
        <dbReference type="Proteomes" id="UP000007148"/>
    </source>
</evidence>
<dbReference type="EMBL" id="CAFZ01000119">
    <property type="protein sequence ID" value="CCA71426.1"/>
    <property type="molecule type" value="Genomic_DNA"/>
</dbReference>
<organism evidence="2 3">
    <name type="scientific">Serendipita indica (strain DSM 11827)</name>
    <name type="common">Root endophyte fungus</name>
    <name type="synonym">Piriformospora indica</name>
    <dbReference type="NCBI Taxonomy" id="1109443"/>
    <lineage>
        <taxon>Eukaryota</taxon>
        <taxon>Fungi</taxon>
        <taxon>Dikarya</taxon>
        <taxon>Basidiomycota</taxon>
        <taxon>Agaricomycotina</taxon>
        <taxon>Agaricomycetes</taxon>
        <taxon>Sebacinales</taxon>
        <taxon>Serendipitaceae</taxon>
        <taxon>Serendipita</taxon>
    </lineage>
</organism>
<dbReference type="InterPro" id="IPR001810">
    <property type="entry name" value="F-box_dom"/>
</dbReference>
<evidence type="ECO:0000259" key="1">
    <source>
        <dbReference type="Pfam" id="PF12937"/>
    </source>
</evidence>
<feature type="domain" description="F-box" evidence="1">
    <location>
        <begin position="35"/>
        <end position="103"/>
    </location>
</feature>
<protein>
    <recommendedName>
        <fullName evidence="1">F-box domain-containing protein</fullName>
    </recommendedName>
</protein>
<name>G4TJD3_SERID</name>
<sequence length="376" mass="43156">MCFPFRTNTMNSCADESNAEYIETPSASGEKDFTAHLPVELLVDIFQRVVSSSDHLFYEESPEKVNGSPISSRCGLASAIALSHVSSRWRSITINEPLLWATVILYLNCDMVILDHFCRTLFDRIGGAHCRIRIHGIKFQRRNGKCEYSMEKHPIRACRIPRHMNVEILRLGFLAEYECNHPQFLDYLLSCHGKILGINIDWGEAISSQSFQPDDRRWSLSRIFLRIPFVRKVELCYVDMCLLLTDEPIWPYIEELTLDNVYGSLALSKLLSKLPNLQKFTLVEDYPEWTIDESEASNPTELSHQNLKEITVDTISTLRWTGGNLCFPSLQRLCVESEYQLDNFLAVHSHVQALIVGGTHYGSVREYINRAKTWEA</sequence>
<dbReference type="Pfam" id="PF12937">
    <property type="entry name" value="F-box-like"/>
    <property type="match status" value="1"/>
</dbReference>